<evidence type="ECO:0000256" key="3">
    <source>
        <dbReference type="ARBA" id="ARBA00022516"/>
    </source>
</evidence>
<reference evidence="14 15" key="1">
    <citation type="submission" date="2019-07" db="EMBL/GenBank/DDBJ databases">
        <title>Whole genome shotgun sequence of Marinococcus halophilus NBRC 102359.</title>
        <authorList>
            <person name="Hosoyama A."/>
            <person name="Uohara A."/>
            <person name="Ohji S."/>
            <person name="Ichikawa N."/>
        </authorList>
    </citation>
    <scope>NUCLEOTIDE SEQUENCE [LARGE SCALE GENOMIC DNA]</scope>
    <source>
        <strain evidence="14 15">NBRC 102359</strain>
    </source>
</reference>
<evidence type="ECO:0000313" key="14">
    <source>
        <dbReference type="EMBL" id="GEK58219.1"/>
    </source>
</evidence>
<gene>
    <name evidence="14" type="ORF">MHA01_11240</name>
</gene>
<evidence type="ECO:0000256" key="11">
    <source>
        <dbReference type="ARBA" id="ARBA00023209"/>
    </source>
</evidence>
<keyword evidence="11" id="KW-0594">Phospholipid biosynthesis</keyword>
<evidence type="ECO:0000256" key="1">
    <source>
        <dbReference type="ARBA" id="ARBA00001946"/>
    </source>
</evidence>
<dbReference type="InterPro" id="IPR005218">
    <property type="entry name" value="Diacylglycerol/lipid_kinase"/>
</dbReference>
<proteinExistence type="inferred from homology"/>
<dbReference type="PANTHER" id="PTHR12358:SF106">
    <property type="entry name" value="LIPID KINASE YEGS"/>
    <property type="match status" value="1"/>
</dbReference>
<evidence type="ECO:0000313" key="15">
    <source>
        <dbReference type="Proteomes" id="UP000321051"/>
    </source>
</evidence>
<dbReference type="SUPFAM" id="SSF111331">
    <property type="entry name" value="NAD kinase/diacylglycerol kinase-like"/>
    <property type="match status" value="1"/>
</dbReference>
<evidence type="ECO:0000256" key="4">
    <source>
        <dbReference type="ARBA" id="ARBA00022679"/>
    </source>
</evidence>
<dbReference type="Proteomes" id="UP000321051">
    <property type="component" value="Unassembled WGS sequence"/>
</dbReference>
<keyword evidence="8" id="KW-0067">ATP-binding</keyword>
<dbReference type="InterPro" id="IPR045540">
    <property type="entry name" value="YegS/DAGK_C"/>
</dbReference>
<dbReference type="RefSeq" id="WP_079476334.1">
    <property type="nucleotide sequence ID" value="NZ_BJUN01000005.1"/>
</dbReference>
<evidence type="ECO:0000256" key="8">
    <source>
        <dbReference type="ARBA" id="ARBA00022840"/>
    </source>
</evidence>
<dbReference type="STRING" id="1371.GCA_900166605_02629"/>
<dbReference type="InterPro" id="IPR016064">
    <property type="entry name" value="NAD/diacylglycerol_kinase_sf"/>
</dbReference>
<dbReference type="Gene3D" id="3.40.50.10330">
    <property type="entry name" value="Probable inorganic polyphosphate/atp-NAD kinase, domain 1"/>
    <property type="match status" value="1"/>
</dbReference>
<evidence type="ECO:0000256" key="9">
    <source>
        <dbReference type="ARBA" id="ARBA00022842"/>
    </source>
</evidence>
<comment type="caution">
    <text evidence="14">The sequence shown here is derived from an EMBL/GenBank/DDBJ whole genome shotgun (WGS) entry which is preliminary data.</text>
</comment>
<dbReference type="GO" id="GO:0004143">
    <property type="term" value="F:ATP-dependent diacylglycerol kinase activity"/>
    <property type="evidence" value="ECO:0007669"/>
    <property type="project" value="TreeGrafter"/>
</dbReference>
<keyword evidence="6" id="KW-0547">Nucleotide-binding</keyword>
<keyword evidence="3" id="KW-0444">Lipid biosynthesis</keyword>
<keyword evidence="5" id="KW-0479">Metal-binding</keyword>
<dbReference type="OrthoDB" id="142078at2"/>
<protein>
    <submittedName>
        <fullName evidence="14">Diacylglycerol kinase</fullName>
    </submittedName>
</protein>
<sequence length="296" mass="32239">MSKAMLIINPSSGKADALSHEAPAIKVLQELYDNVTIRYTEKAGDAKDLAQQACEQRFDALVTLGGDGTVNESVNGLAEQPHQPAFGFLPLGTVNDFARALQLPLDPSEAIEVIRQQHTIPVDIGKVDRTYFMNVLAIGAIAEAVYDVSPEQKSAFGPLAYVLEGTKAFRHHTPFALTLEHDQGVWEGDAYLALVALTNSVGGIESLAPQAKVHDGCFHVFIVKRLGLTNIAQMIPELLQGSLSHHEDIEYFATATLRASTAERHIFNIDGDEGRPLPFDAAVLPHELRIFVPPDR</sequence>
<comment type="similarity">
    <text evidence="2">Belongs to the diacylglycerol/lipid kinase family.</text>
</comment>
<dbReference type="GO" id="GO:0005886">
    <property type="term" value="C:plasma membrane"/>
    <property type="evidence" value="ECO:0007669"/>
    <property type="project" value="TreeGrafter"/>
</dbReference>
<dbReference type="Pfam" id="PF19279">
    <property type="entry name" value="YegS_C"/>
    <property type="match status" value="1"/>
</dbReference>
<keyword evidence="15" id="KW-1185">Reference proteome</keyword>
<dbReference type="Pfam" id="PF00781">
    <property type="entry name" value="DAGK_cat"/>
    <property type="match status" value="1"/>
</dbReference>
<dbReference type="InterPro" id="IPR001206">
    <property type="entry name" value="Diacylglycerol_kinase_cat_dom"/>
</dbReference>
<dbReference type="Gene3D" id="2.60.200.40">
    <property type="match status" value="1"/>
</dbReference>
<dbReference type="NCBIfam" id="TIGR00147">
    <property type="entry name" value="YegS/Rv2252/BmrU family lipid kinase"/>
    <property type="match status" value="1"/>
</dbReference>
<evidence type="ECO:0000256" key="2">
    <source>
        <dbReference type="ARBA" id="ARBA00005983"/>
    </source>
</evidence>
<keyword evidence="12" id="KW-1208">Phospholipid metabolism</keyword>
<keyword evidence="7 14" id="KW-0418">Kinase</keyword>
<dbReference type="PROSITE" id="PS50146">
    <property type="entry name" value="DAGK"/>
    <property type="match status" value="1"/>
</dbReference>
<keyword evidence="4" id="KW-0808">Transferase</keyword>
<dbReference type="GO" id="GO:0008654">
    <property type="term" value="P:phospholipid biosynthetic process"/>
    <property type="evidence" value="ECO:0007669"/>
    <property type="project" value="UniProtKB-KW"/>
</dbReference>
<feature type="domain" description="DAGKc" evidence="13">
    <location>
        <begin position="1"/>
        <end position="131"/>
    </location>
</feature>
<dbReference type="InterPro" id="IPR050187">
    <property type="entry name" value="Lipid_Phosphate_FormReg"/>
</dbReference>
<organism evidence="14 15">
    <name type="scientific">Marinococcus halophilus</name>
    <dbReference type="NCBI Taxonomy" id="1371"/>
    <lineage>
        <taxon>Bacteria</taxon>
        <taxon>Bacillati</taxon>
        <taxon>Bacillota</taxon>
        <taxon>Bacilli</taxon>
        <taxon>Bacillales</taxon>
        <taxon>Bacillaceae</taxon>
        <taxon>Marinococcus</taxon>
    </lineage>
</organism>
<dbReference type="AlphaFoldDB" id="A0A510Y4F8"/>
<name>A0A510Y4F8_MARHA</name>
<keyword evidence="9" id="KW-0460">Magnesium</keyword>
<dbReference type="InterPro" id="IPR017438">
    <property type="entry name" value="ATP-NAD_kinase_N"/>
</dbReference>
<dbReference type="EMBL" id="BJUN01000005">
    <property type="protein sequence ID" value="GEK58219.1"/>
    <property type="molecule type" value="Genomic_DNA"/>
</dbReference>
<dbReference type="GO" id="GO:0046872">
    <property type="term" value="F:metal ion binding"/>
    <property type="evidence" value="ECO:0007669"/>
    <property type="project" value="UniProtKB-KW"/>
</dbReference>
<evidence type="ECO:0000256" key="5">
    <source>
        <dbReference type="ARBA" id="ARBA00022723"/>
    </source>
</evidence>
<evidence type="ECO:0000256" key="12">
    <source>
        <dbReference type="ARBA" id="ARBA00023264"/>
    </source>
</evidence>
<accession>A0A510Y4F8</accession>
<evidence type="ECO:0000256" key="7">
    <source>
        <dbReference type="ARBA" id="ARBA00022777"/>
    </source>
</evidence>
<evidence type="ECO:0000256" key="10">
    <source>
        <dbReference type="ARBA" id="ARBA00023098"/>
    </source>
</evidence>
<dbReference type="PANTHER" id="PTHR12358">
    <property type="entry name" value="SPHINGOSINE KINASE"/>
    <property type="match status" value="1"/>
</dbReference>
<evidence type="ECO:0000259" key="13">
    <source>
        <dbReference type="PROSITE" id="PS50146"/>
    </source>
</evidence>
<keyword evidence="10" id="KW-0443">Lipid metabolism</keyword>
<dbReference type="GO" id="GO:0005524">
    <property type="term" value="F:ATP binding"/>
    <property type="evidence" value="ECO:0007669"/>
    <property type="project" value="UniProtKB-KW"/>
</dbReference>
<evidence type="ECO:0000256" key="6">
    <source>
        <dbReference type="ARBA" id="ARBA00022741"/>
    </source>
</evidence>
<dbReference type="SMART" id="SM00046">
    <property type="entry name" value="DAGKc"/>
    <property type="match status" value="1"/>
</dbReference>
<comment type="cofactor">
    <cofactor evidence="1">
        <name>Mg(2+)</name>
        <dbReference type="ChEBI" id="CHEBI:18420"/>
    </cofactor>
</comment>